<keyword evidence="8" id="KW-1185">Reference proteome</keyword>
<evidence type="ECO:0000256" key="2">
    <source>
        <dbReference type="ARBA" id="ARBA00018842"/>
    </source>
</evidence>
<evidence type="ECO:0000313" key="8">
    <source>
        <dbReference type="Proteomes" id="UP000499080"/>
    </source>
</evidence>
<dbReference type="GO" id="GO:0046872">
    <property type="term" value="F:metal ion binding"/>
    <property type="evidence" value="ECO:0007669"/>
    <property type="project" value="TreeGrafter"/>
</dbReference>
<dbReference type="InterPro" id="IPR020818">
    <property type="entry name" value="Chaperonin_GroES"/>
</dbReference>
<evidence type="ECO:0000256" key="1">
    <source>
        <dbReference type="ARBA" id="ARBA00006975"/>
    </source>
</evidence>
<dbReference type="InterPro" id="IPR037124">
    <property type="entry name" value="Chaperonin_GroES_sf"/>
</dbReference>
<dbReference type="Pfam" id="PF00166">
    <property type="entry name" value="Cpn10"/>
    <property type="match status" value="1"/>
</dbReference>
<evidence type="ECO:0000313" key="7">
    <source>
        <dbReference type="EMBL" id="GBN34336.1"/>
    </source>
</evidence>
<proteinExistence type="inferred from homology"/>
<sequence>MAGAGKRLIPLLDRILVQRFVPETRTKGGIMIPEKAVGKVQSATVVAVGPGARNDVSIYNLDTWVNFVE</sequence>
<dbReference type="GO" id="GO:0051082">
    <property type="term" value="F:unfolded protein binding"/>
    <property type="evidence" value="ECO:0007669"/>
    <property type="project" value="TreeGrafter"/>
</dbReference>
<dbReference type="PANTHER" id="PTHR10772">
    <property type="entry name" value="10 KDA HEAT SHOCK PROTEIN"/>
    <property type="match status" value="1"/>
</dbReference>
<dbReference type="GO" id="GO:0044183">
    <property type="term" value="F:protein folding chaperone"/>
    <property type="evidence" value="ECO:0007669"/>
    <property type="project" value="InterPro"/>
</dbReference>
<dbReference type="Gene3D" id="2.30.33.40">
    <property type="entry name" value="GroES chaperonin"/>
    <property type="match status" value="1"/>
</dbReference>
<protein>
    <recommendedName>
        <fullName evidence="2">10 kDa heat shock protein, mitochondrial</fullName>
    </recommendedName>
    <alternativeName>
        <fullName evidence="4">10 kDa chaperonin</fullName>
    </alternativeName>
    <alternativeName>
        <fullName evidence="5">Chaperonin 10</fullName>
    </alternativeName>
</protein>
<comment type="similarity">
    <text evidence="1 6">Belongs to the GroES chaperonin family.</text>
</comment>
<dbReference type="GO" id="GO:0005759">
    <property type="term" value="C:mitochondrial matrix"/>
    <property type="evidence" value="ECO:0007669"/>
    <property type="project" value="TreeGrafter"/>
</dbReference>
<dbReference type="InterPro" id="IPR018369">
    <property type="entry name" value="Chaprnonin_Cpn10_CS"/>
</dbReference>
<evidence type="ECO:0000256" key="5">
    <source>
        <dbReference type="ARBA" id="ARBA00031971"/>
    </source>
</evidence>
<dbReference type="EMBL" id="BGPR01008518">
    <property type="protein sequence ID" value="GBN34336.1"/>
    <property type="molecule type" value="Genomic_DNA"/>
</dbReference>
<keyword evidence="3 6" id="KW-0143">Chaperone</keyword>
<dbReference type="GO" id="GO:0051087">
    <property type="term" value="F:protein-folding chaperone binding"/>
    <property type="evidence" value="ECO:0007669"/>
    <property type="project" value="TreeGrafter"/>
</dbReference>
<dbReference type="PROSITE" id="PS00681">
    <property type="entry name" value="CHAPERONINS_CPN10"/>
    <property type="match status" value="1"/>
</dbReference>
<accession>A0A4Y2N933</accession>
<name>A0A4Y2N933_ARAVE</name>
<evidence type="ECO:0000256" key="4">
    <source>
        <dbReference type="ARBA" id="ARBA00029976"/>
    </source>
</evidence>
<dbReference type="SUPFAM" id="SSF50129">
    <property type="entry name" value="GroES-like"/>
    <property type="match status" value="1"/>
</dbReference>
<dbReference type="AlphaFoldDB" id="A0A4Y2N933"/>
<reference evidence="7 8" key="1">
    <citation type="journal article" date="2019" name="Sci. Rep.">
        <title>Orb-weaving spider Araneus ventricosus genome elucidates the spidroin gene catalogue.</title>
        <authorList>
            <person name="Kono N."/>
            <person name="Nakamura H."/>
            <person name="Ohtoshi R."/>
            <person name="Moran D.A.P."/>
            <person name="Shinohara A."/>
            <person name="Yoshida Y."/>
            <person name="Fujiwara M."/>
            <person name="Mori M."/>
            <person name="Tomita M."/>
            <person name="Arakawa K."/>
        </authorList>
    </citation>
    <scope>NUCLEOTIDE SEQUENCE [LARGE SCALE GENOMIC DNA]</scope>
</reference>
<comment type="caution">
    <text evidence="7">The sequence shown here is derived from an EMBL/GenBank/DDBJ whole genome shotgun (WGS) entry which is preliminary data.</text>
</comment>
<dbReference type="Proteomes" id="UP000499080">
    <property type="component" value="Unassembled WGS sequence"/>
</dbReference>
<dbReference type="CDD" id="cd00320">
    <property type="entry name" value="cpn10"/>
    <property type="match status" value="1"/>
</dbReference>
<dbReference type="InterPro" id="IPR011032">
    <property type="entry name" value="GroES-like_sf"/>
</dbReference>
<dbReference type="OrthoDB" id="184876at2759"/>
<dbReference type="GO" id="GO:0005524">
    <property type="term" value="F:ATP binding"/>
    <property type="evidence" value="ECO:0007669"/>
    <property type="project" value="InterPro"/>
</dbReference>
<dbReference type="PANTHER" id="PTHR10772:SF0">
    <property type="entry name" value="10 KDA HEAT SHOCK PROTEIN, MITOCHONDRIAL"/>
    <property type="match status" value="1"/>
</dbReference>
<evidence type="ECO:0000256" key="3">
    <source>
        <dbReference type="ARBA" id="ARBA00023186"/>
    </source>
</evidence>
<organism evidence="7 8">
    <name type="scientific">Araneus ventricosus</name>
    <name type="common">Orbweaver spider</name>
    <name type="synonym">Epeira ventricosa</name>
    <dbReference type="NCBI Taxonomy" id="182803"/>
    <lineage>
        <taxon>Eukaryota</taxon>
        <taxon>Metazoa</taxon>
        <taxon>Ecdysozoa</taxon>
        <taxon>Arthropoda</taxon>
        <taxon>Chelicerata</taxon>
        <taxon>Arachnida</taxon>
        <taxon>Araneae</taxon>
        <taxon>Araneomorphae</taxon>
        <taxon>Entelegynae</taxon>
        <taxon>Araneoidea</taxon>
        <taxon>Araneidae</taxon>
        <taxon>Araneus</taxon>
    </lineage>
</organism>
<dbReference type="PRINTS" id="PR00297">
    <property type="entry name" value="CHAPERONIN10"/>
</dbReference>
<gene>
    <name evidence="7" type="ORF">AVEN_130019_1</name>
</gene>
<evidence type="ECO:0000256" key="6">
    <source>
        <dbReference type="RuleBase" id="RU003479"/>
    </source>
</evidence>
<dbReference type="SMART" id="SM00883">
    <property type="entry name" value="Cpn10"/>
    <property type="match status" value="1"/>
</dbReference>